<evidence type="ECO:0000313" key="2">
    <source>
        <dbReference type="EMBL" id="QGZ61673.1"/>
    </source>
</evidence>
<organism evidence="2 3">
    <name type="scientific">Paraburkholderia acidisoli</name>
    <dbReference type="NCBI Taxonomy" id="2571748"/>
    <lineage>
        <taxon>Bacteria</taxon>
        <taxon>Pseudomonadati</taxon>
        <taxon>Pseudomonadota</taxon>
        <taxon>Betaproteobacteria</taxon>
        <taxon>Burkholderiales</taxon>
        <taxon>Burkholderiaceae</taxon>
        <taxon>Paraburkholderia</taxon>
    </lineage>
</organism>
<dbReference type="KEGG" id="pacs:FAZ98_07955"/>
<dbReference type="InterPro" id="IPR050471">
    <property type="entry name" value="AB_hydrolase"/>
</dbReference>
<dbReference type="InterPro" id="IPR000073">
    <property type="entry name" value="AB_hydrolase_1"/>
</dbReference>
<dbReference type="PRINTS" id="PR00111">
    <property type="entry name" value="ABHYDROLASE"/>
</dbReference>
<dbReference type="Gene3D" id="3.40.50.1820">
    <property type="entry name" value="alpha/beta hydrolase"/>
    <property type="match status" value="1"/>
</dbReference>
<feature type="domain" description="AB hydrolase-1" evidence="1">
    <location>
        <begin position="21"/>
        <end position="133"/>
    </location>
</feature>
<dbReference type="AlphaFoldDB" id="A0A7Z2JF85"/>
<dbReference type="Pfam" id="PF00561">
    <property type="entry name" value="Abhydrolase_1"/>
    <property type="match status" value="1"/>
</dbReference>
<sequence length="271" mass="29413">MTYADIGGRRLAYRASGAGSPSVVLETGLGAESAGWQAVQTALEGAHRVFRYDRAGRGQSEPAPTPRNLAQIVDDLSALLDAAHIPAPYLLVGHSFGALIVRSFAHRYPQTVCGMVLVEPMHEVQFERLGPAFPAASADDSAALSRMRDLWTTGWRDPATTPESIDFPASFRMAREAALPEGLPLTVLTAGSFRNASMFAQEQRLAMQETWEQMHAEWLTLSACSKAVSVPGSEHFVQRDAPEAIVEEIEAMVRLLPRSLRVASATPMQRG</sequence>
<accession>A0A7Z2JF85</accession>
<name>A0A7Z2JF85_9BURK</name>
<dbReference type="OrthoDB" id="7185741at2"/>
<dbReference type="PANTHER" id="PTHR43433:SF5">
    <property type="entry name" value="AB HYDROLASE-1 DOMAIN-CONTAINING PROTEIN"/>
    <property type="match status" value="1"/>
</dbReference>
<dbReference type="EMBL" id="CP046913">
    <property type="protein sequence ID" value="QGZ61673.1"/>
    <property type="molecule type" value="Genomic_DNA"/>
</dbReference>
<dbReference type="SUPFAM" id="SSF53474">
    <property type="entry name" value="alpha/beta-Hydrolases"/>
    <property type="match status" value="1"/>
</dbReference>
<dbReference type="GO" id="GO:0016787">
    <property type="term" value="F:hydrolase activity"/>
    <property type="evidence" value="ECO:0007669"/>
    <property type="project" value="UniProtKB-KW"/>
</dbReference>
<dbReference type="RefSeq" id="WP_158950417.1">
    <property type="nucleotide sequence ID" value="NZ_CP046913.1"/>
</dbReference>
<reference evidence="2 3" key="1">
    <citation type="submission" date="2019-12" db="EMBL/GenBank/DDBJ databases">
        <title>Paraburkholderia acidiphila 7Q-K02 sp. nov and Paraburkholderia acidisoli DHF22 sp. nov., two strains isolated from forest soil.</title>
        <authorList>
            <person name="Gao Z."/>
            <person name="Qiu L."/>
        </authorList>
    </citation>
    <scope>NUCLEOTIDE SEQUENCE [LARGE SCALE GENOMIC DNA]</scope>
    <source>
        <strain evidence="2 3">DHF22</strain>
    </source>
</reference>
<dbReference type="InterPro" id="IPR029058">
    <property type="entry name" value="AB_hydrolase_fold"/>
</dbReference>
<keyword evidence="3" id="KW-1185">Reference proteome</keyword>
<proteinExistence type="predicted"/>
<protein>
    <submittedName>
        <fullName evidence="2">Alpha/beta fold hydrolase</fullName>
    </submittedName>
</protein>
<evidence type="ECO:0000259" key="1">
    <source>
        <dbReference type="Pfam" id="PF00561"/>
    </source>
</evidence>
<evidence type="ECO:0000313" key="3">
    <source>
        <dbReference type="Proteomes" id="UP000433577"/>
    </source>
</evidence>
<keyword evidence="2" id="KW-0378">Hydrolase</keyword>
<dbReference type="PANTHER" id="PTHR43433">
    <property type="entry name" value="HYDROLASE, ALPHA/BETA FOLD FAMILY PROTEIN"/>
    <property type="match status" value="1"/>
</dbReference>
<gene>
    <name evidence="2" type="ORF">FAZ98_07955</name>
</gene>
<dbReference type="Proteomes" id="UP000433577">
    <property type="component" value="Chromosome 1"/>
</dbReference>